<name>A0A3P7IQG4_STRVU</name>
<dbReference type="Proteomes" id="UP000270094">
    <property type="component" value="Unassembled WGS sequence"/>
</dbReference>
<keyword evidence="2" id="KW-1185">Reference proteome</keyword>
<gene>
    <name evidence="1" type="ORF">SVUK_LOCUS1625</name>
</gene>
<proteinExistence type="predicted"/>
<protein>
    <submittedName>
        <fullName evidence="1">Uncharacterized protein</fullName>
    </submittedName>
</protein>
<organism evidence="1 2">
    <name type="scientific">Strongylus vulgaris</name>
    <name type="common">Blood worm</name>
    <dbReference type="NCBI Taxonomy" id="40348"/>
    <lineage>
        <taxon>Eukaryota</taxon>
        <taxon>Metazoa</taxon>
        <taxon>Ecdysozoa</taxon>
        <taxon>Nematoda</taxon>
        <taxon>Chromadorea</taxon>
        <taxon>Rhabditida</taxon>
        <taxon>Rhabditina</taxon>
        <taxon>Rhabditomorpha</taxon>
        <taxon>Strongyloidea</taxon>
        <taxon>Strongylidae</taxon>
        <taxon>Strongylus</taxon>
    </lineage>
</organism>
<reference evidence="1 2" key="1">
    <citation type="submission" date="2018-11" db="EMBL/GenBank/DDBJ databases">
        <authorList>
            <consortium name="Pathogen Informatics"/>
        </authorList>
    </citation>
    <scope>NUCLEOTIDE SEQUENCE [LARGE SCALE GENOMIC DNA]</scope>
</reference>
<accession>A0A3P7IQG4</accession>
<dbReference type="EMBL" id="UYYB01003335">
    <property type="protein sequence ID" value="VDM66627.1"/>
    <property type="molecule type" value="Genomic_DNA"/>
</dbReference>
<evidence type="ECO:0000313" key="2">
    <source>
        <dbReference type="Proteomes" id="UP000270094"/>
    </source>
</evidence>
<dbReference type="AlphaFoldDB" id="A0A3P7IQG4"/>
<sequence>MLSLRLATSLRHCGASVVRRAPILLLKPCKGTNRPHSIRLLQVACGATVYAVINLRRVRCEALLENPWLLTPHVNDPVNVSEKRPILEQRSIFIQIIQLPWYMLSGGWEILRRTLRCLALAFRFLPLVATYPLANRFDRFNELWWTCVLIAIQVR</sequence>
<evidence type="ECO:0000313" key="1">
    <source>
        <dbReference type="EMBL" id="VDM66627.1"/>
    </source>
</evidence>
<dbReference type="OrthoDB" id="5901831at2759"/>